<gene>
    <name evidence="2" type="ORF">AS859_07100</name>
</gene>
<dbReference type="Proteomes" id="UP000192599">
    <property type="component" value="Unassembled WGS sequence"/>
</dbReference>
<evidence type="ECO:0000259" key="1">
    <source>
        <dbReference type="Pfam" id="PF03724"/>
    </source>
</evidence>
<protein>
    <recommendedName>
        <fullName evidence="1">DUF306 domain-containing protein</fullName>
    </recommendedName>
</protein>
<organism evidence="2 3">
    <name type="scientific">Aliarcobacter cryaerophilus</name>
    <dbReference type="NCBI Taxonomy" id="28198"/>
    <lineage>
        <taxon>Bacteria</taxon>
        <taxon>Pseudomonadati</taxon>
        <taxon>Campylobacterota</taxon>
        <taxon>Epsilonproteobacteria</taxon>
        <taxon>Campylobacterales</taxon>
        <taxon>Arcobacteraceae</taxon>
        <taxon>Aliarcobacter</taxon>
    </lineage>
</organism>
<sequence>MFKKSNFFLTILILILGLALNSFSSTKGLETASNNQVLKNTKWELKSLNKKDIKKVEKVAIINFEKENKVFGNLGCNSFFGKVDIKPNNINISKVGSTMMMCSDMSVERDYMEVLNTVTTYKIDGNSLIFFDKNNKEIARFIKR</sequence>
<proteinExistence type="predicted"/>
<comment type="caution">
    <text evidence="2">The sequence shown here is derived from an EMBL/GenBank/DDBJ whole genome shotgun (WGS) entry which is preliminary data.</text>
</comment>
<dbReference type="InterPro" id="IPR038670">
    <property type="entry name" value="HslJ-like_sf"/>
</dbReference>
<dbReference type="RefSeq" id="WP_081560786.1">
    <property type="nucleotide sequence ID" value="NZ_JAMXDI010000001.1"/>
</dbReference>
<name>A0A1V9VBC3_9BACT</name>
<feature type="domain" description="DUF306" evidence="1">
    <location>
        <begin position="36"/>
        <end position="141"/>
    </location>
</feature>
<evidence type="ECO:0000313" key="2">
    <source>
        <dbReference type="EMBL" id="OQR41203.1"/>
    </source>
</evidence>
<dbReference type="PANTHER" id="PTHR35535">
    <property type="entry name" value="HEAT SHOCK PROTEIN HSLJ"/>
    <property type="match status" value="1"/>
</dbReference>
<reference evidence="2 3" key="1">
    <citation type="submission" date="2017-04" db="EMBL/GenBank/DDBJ databases">
        <title>Accumulation and expression of multiple antibiotic resistance genes in Arcobacter cryaerophilus that thrives in sewage.</title>
        <authorList>
            <person name="Millar J.A."/>
            <person name="Raghavan R."/>
        </authorList>
    </citation>
    <scope>NUCLEOTIDE SEQUENCE [LARGE SCALE GENOMIC DNA]</scope>
    <source>
        <strain evidence="2 3">AZT-1</strain>
    </source>
</reference>
<dbReference type="Pfam" id="PF03724">
    <property type="entry name" value="META"/>
    <property type="match status" value="1"/>
</dbReference>
<dbReference type="PANTHER" id="PTHR35535:SF1">
    <property type="entry name" value="HEAT SHOCK PROTEIN HSLJ"/>
    <property type="match status" value="1"/>
</dbReference>
<evidence type="ECO:0000313" key="3">
    <source>
        <dbReference type="Proteomes" id="UP000192599"/>
    </source>
</evidence>
<dbReference type="InterPro" id="IPR053147">
    <property type="entry name" value="Hsp_HslJ-like"/>
</dbReference>
<dbReference type="Gene3D" id="2.40.128.270">
    <property type="match status" value="1"/>
</dbReference>
<dbReference type="AlphaFoldDB" id="A0A1V9VBC3"/>
<accession>A0A1V9VBC3</accession>
<dbReference type="InterPro" id="IPR005184">
    <property type="entry name" value="DUF306_Meta_HslJ"/>
</dbReference>
<dbReference type="EMBL" id="LNTC01000089">
    <property type="protein sequence ID" value="OQR41203.1"/>
    <property type="molecule type" value="Genomic_DNA"/>
</dbReference>